<sequence>MASATASPPPSREPPTCKETAAICSPCCGGLFTLFAVILILYSVNKAYCHAKFSIQSITVSPVSDTWHVDFLVKNPSSRYSIYYEGDDAAVRFGSSNAAVLSTSQKRSSSSHTAFSLDFVAECNTSDVVAGVLEIKLRAKHKLYGLEPDDAGHVNVQCHNLTLNHENIDKIQLTIIENSANSCYLELFADTVSVSNANANARVSAAEWRIGFVARSPVTGCKISLRPIKSRLLRGDEVIAKSSSPSMDPFGQVVTGDETNVVFETVVAMPEVIGDVIWDIRVEIIAGVKTGIEYGNGFLLVFCGDIPVNFTADPAGNMIGSLLGNMRRCDYLYRDNLNPYLESLRS</sequence>
<keyword evidence="2 3" id="KW-0472">Membrane</keyword>
<accession>A0AAU9SSE0</accession>
<dbReference type="InterPro" id="IPR044839">
    <property type="entry name" value="NDR1-like"/>
</dbReference>
<feature type="non-terminal residue" evidence="4">
    <location>
        <position position="1"/>
    </location>
</feature>
<proteinExistence type="predicted"/>
<gene>
    <name evidence="4" type="ORF">TAV2_LOCUS19212</name>
</gene>
<dbReference type="AlphaFoldDB" id="A0AAU9SSE0"/>
<dbReference type="GO" id="GO:0005886">
    <property type="term" value="C:plasma membrane"/>
    <property type="evidence" value="ECO:0007669"/>
    <property type="project" value="TreeGrafter"/>
</dbReference>
<keyword evidence="3" id="KW-0812">Transmembrane</keyword>
<protein>
    <recommendedName>
        <fullName evidence="6">Late embryogenesis abundant protein LEA-2 subgroup domain-containing protein</fullName>
    </recommendedName>
</protein>
<dbReference type="PANTHER" id="PTHR31415:SF172">
    <property type="entry name" value="TRANSMEMBRANE PROTEIN"/>
    <property type="match status" value="1"/>
</dbReference>
<dbReference type="GO" id="GO:0098542">
    <property type="term" value="P:defense response to other organism"/>
    <property type="evidence" value="ECO:0007669"/>
    <property type="project" value="InterPro"/>
</dbReference>
<keyword evidence="5" id="KW-1185">Reference proteome</keyword>
<dbReference type="Proteomes" id="UP000836841">
    <property type="component" value="Chromosome 6"/>
</dbReference>
<comment type="subcellular location">
    <subcellularLocation>
        <location evidence="1">Membrane</location>
    </subcellularLocation>
</comment>
<evidence type="ECO:0000313" key="4">
    <source>
        <dbReference type="EMBL" id="CAH2072200.1"/>
    </source>
</evidence>
<feature type="transmembrane region" description="Helical" evidence="3">
    <location>
        <begin position="20"/>
        <end position="44"/>
    </location>
</feature>
<evidence type="ECO:0000256" key="2">
    <source>
        <dbReference type="ARBA" id="ARBA00023136"/>
    </source>
</evidence>
<evidence type="ECO:0000313" key="5">
    <source>
        <dbReference type="Proteomes" id="UP000836841"/>
    </source>
</evidence>
<evidence type="ECO:0000256" key="1">
    <source>
        <dbReference type="ARBA" id="ARBA00004370"/>
    </source>
</evidence>
<dbReference type="EMBL" id="OU466862">
    <property type="protein sequence ID" value="CAH2072200.1"/>
    <property type="molecule type" value="Genomic_DNA"/>
</dbReference>
<evidence type="ECO:0008006" key="6">
    <source>
        <dbReference type="Google" id="ProtNLM"/>
    </source>
</evidence>
<dbReference type="GO" id="GO:0009506">
    <property type="term" value="C:plasmodesma"/>
    <property type="evidence" value="ECO:0007669"/>
    <property type="project" value="TreeGrafter"/>
</dbReference>
<keyword evidence="3" id="KW-1133">Transmembrane helix</keyword>
<dbReference type="PANTHER" id="PTHR31415">
    <property type="entry name" value="OS05G0367900 PROTEIN"/>
    <property type="match status" value="1"/>
</dbReference>
<organism evidence="4 5">
    <name type="scientific">Thlaspi arvense</name>
    <name type="common">Field penny-cress</name>
    <dbReference type="NCBI Taxonomy" id="13288"/>
    <lineage>
        <taxon>Eukaryota</taxon>
        <taxon>Viridiplantae</taxon>
        <taxon>Streptophyta</taxon>
        <taxon>Embryophyta</taxon>
        <taxon>Tracheophyta</taxon>
        <taxon>Spermatophyta</taxon>
        <taxon>Magnoliopsida</taxon>
        <taxon>eudicotyledons</taxon>
        <taxon>Gunneridae</taxon>
        <taxon>Pentapetalae</taxon>
        <taxon>rosids</taxon>
        <taxon>malvids</taxon>
        <taxon>Brassicales</taxon>
        <taxon>Brassicaceae</taxon>
        <taxon>Thlaspideae</taxon>
        <taxon>Thlaspi</taxon>
    </lineage>
</organism>
<name>A0AAU9SSE0_THLAR</name>
<evidence type="ECO:0000256" key="3">
    <source>
        <dbReference type="SAM" id="Phobius"/>
    </source>
</evidence>
<reference evidence="4 5" key="1">
    <citation type="submission" date="2022-03" db="EMBL/GenBank/DDBJ databases">
        <authorList>
            <person name="Nunn A."/>
            <person name="Chopra R."/>
            <person name="Nunn A."/>
            <person name="Contreras Garrido A."/>
        </authorList>
    </citation>
    <scope>NUCLEOTIDE SEQUENCE [LARGE SCALE GENOMIC DNA]</scope>
</reference>